<feature type="transmembrane region" description="Helical" evidence="2">
    <location>
        <begin position="85"/>
        <end position="104"/>
    </location>
</feature>
<dbReference type="Gene3D" id="3.40.50.720">
    <property type="entry name" value="NAD(P)-binding Rossmann-like Domain"/>
    <property type="match status" value="1"/>
</dbReference>
<evidence type="ECO:0000256" key="1">
    <source>
        <dbReference type="ARBA" id="ARBA00007430"/>
    </source>
</evidence>
<dbReference type="InterPro" id="IPR003869">
    <property type="entry name" value="Polysac_CapD-like"/>
</dbReference>
<feature type="transmembrane region" description="Helical" evidence="2">
    <location>
        <begin position="110"/>
        <end position="132"/>
    </location>
</feature>
<dbReference type="InterPro" id="IPR051203">
    <property type="entry name" value="Polysaccharide_Synthase-Rel"/>
</dbReference>
<organism evidence="4 5">
    <name type="scientific">Candidatus Bealeia paramacronuclearis</name>
    <dbReference type="NCBI Taxonomy" id="1921001"/>
    <lineage>
        <taxon>Bacteria</taxon>
        <taxon>Pseudomonadati</taxon>
        <taxon>Pseudomonadota</taxon>
        <taxon>Alphaproteobacteria</taxon>
        <taxon>Holosporales</taxon>
        <taxon>Holosporaceae</taxon>
        <taxon>Candidatus Bealeia</taxon>
    </lineage>
</organism>
<gene>
    <name evidence="4" type="ORF">Bealeia1_00246</name>
</gene>
<keyword evidence="2" id="KW-1133">Transmembrane helix</keyword>
<feature type="transmembrane region" description="Helical" evidence="2">
    <location>
        <begin position="152"/>
        <end position="172"/>
    </location>
</feature>
<protein>
    <submittedName>
        <fullName evidence="4">Polysaccharide biosynthesis protein</fullName>
    </submittedName>
</protein>
<comment type="similarity">
    <text evidence="1">Belongs to the polysaccharide synthase family.</text>
</comment>
<feature type="domain" description="Polysaccharide biosynthesis protein CapD-like" evidence="3">
    <location>
        <begin position="361"/>
        <end position="647"/>
    </location>
</feature>
<proteinExistence type="inferred from homology"/>
<sequence length="703" mass="79542">MRIEIDFKGLVSQSVNLILSALKKIKEKCQPDLILGAFKKKWSRTARETKQAQHDKTKQSPSSFLKNIFHRPGSWTGRKAASSRYLIGSETFLSLGCFFFSFFLLKGRNIVNLGIGDFWVSFFLYSLCILGLQGLQIYQRGLWTFDAEQSSLRILSFSSLLTLIFAPLYFIVPQSSEFSGDFLILNWVLLNLILFAAHFCFELIEVKLKAVAPLEKRSLTRVILVGGDPYLSNYLQALLNRYDHRFEVLGVVLTMPTSCAALMDVPLLGFVQDLDEILNRLRLQERASQKLLVVDPYFRGEVLRQLWITALEEDVEVKIAEDDDNSDLPHLRSLIIEDFFKRLSLRSHQAALTPFFANTRILITGAGGTLGQALAKKLLKCKPHDLILVDHDENRLTVIVEELSHQDLYVRIHPHLASIRHKVGLEAIFAQHKPEIVLHAAGLKHIPVVEDNPMAAFETNLLGLRNLADVSRAHQVRSFVALSTLGAQNPHNLLEALKHLEETYALSLDAVERHKPQGTQFLPIRFGNIAMSPGSVLEKIYHQVESLRPITLTHPESERSFHCLEDVVNLILESLLYHSHYSGASRVYVIEPDQPQRIQSLAEDMIRLKGLRPHHDISMKLLGLRSGDRLQETPFLREKFTATEVPHLWHKTPKVTDFGFISRAISEIETSISKNELGKVLSILSALVPEYSKNHASGEAKVS</sequence>
<evidence type="ECO:0000313" key="5">
    <source>
        <dbReference type="Proteomes" id="UP001330434"/>
    </source>
</evidence>
<dbReference type="SUPFAM" id="SSF51735">
    <property type="entry name" value="NAD(P)-binding Rossmann-fold domains"/>
    <property type="match status" value="1"/>
</dbReference>
<dbReference type="EMBL" id="CP133270">
    <property type="protein sequence ID" value="WVX66075.1"/>
    <property type="molecule type" value="Genomic_DNA"/>
</dbReference>
<evidence type="ECO:0000259" key="3">
    <source>
        <dbReference type="Pfam" id="PF02719"/>
    </source>
</evidence>
<keyword evidence="5" id="KW-1185">Reference proteome</keyword>
<dbReference type="Proteomes" id="UP001330434">
    <property type="component" value="Chromosome"/>
</dbReference>
<reference evidence="4 5" key="1">
    <citation type="journal article" date="2024" name="Environ. Microbiol.">
        <title>Novel evolutionary insights on the interactions of the Holosporales (Alphaproteobacteria) with eukaryotic hosts from comparative genomics.</title>
        <authorList>
            <person name="Giovannini M."/>
            <person name="Petroni G."/>
            <person name="Castelli M."/>
        </authorList>
    </citation>
    <scope>NUCLEOTIDE SEQUENCE [LARGE SCALE GENOMIC DNA]</scope>
    <source>
        <strain evidence="4 5">US_Bl 15I1</strain>
    </source>
</reference>
<dbReference type="InterPro" id="IPR036291">
    <property type="entry name" value="NAD(P)-bd_dom_sf"/>
</dbReference>
<evidence type="ECO:0000313" key="4">
    <source>
        <dbReference type="EMBL" id="WVX66075.1"/>
    </source>
</evidence>
<evidence type="ECO:0000256" key="2">
    <source>
        <dbReference type="SAM" id="Phobius"/>
    </source>
</evidence>
<dbReference type="Pfam" id="PF02719">
    <property type="entry name" value="Polysacc_synt_2"/>
    <property type="match status" value="1"/>
</dbReference>
<feature type="transmembrane region" description="Helical" evidence="2">
    <location>
        <begin position="184"/>
        <end position="204"/>
    </location>
</feature>
<keyword evidence="2" id="KW-0472">Membrane</keyword>
<dbReference type="PANTHER" id="PTHR43318">
    <property type="entry name" value="UDP-N-ACETYLGLUCOSAMINE 4,6-DEHYDRATASE"/>
    <property type="match status" value="1"/>
</dbReference>
<dbReference type="PANTHER" id="PTHR43318:SF1">
    <property type="entry name" value="POLYSACCHARIDE BIOSYNTHESIS PROTEIN EPSC-RELATED"/>
    <property type="match status" value="1"/>
</dbReference>
<accession>A0ABZ2C3R5</accession>
<name>A0ABZ2C3R5_9PROT</name>
<keyword evidence="2" id="KW-0812">Transmembrane</keyword>
<dbReference type="RefSeq" id="WP_331256613.1">
    <property type="nucleotide sequence ID" value="NZ_CP133270.1"/>
</dbReference>